<sequence>MSWQYLFLLRNQRPMWRFLPKAGSFIRVKDLLGDTPSKKCSGLDRTSSSPDLSRGHATKSE</sequence>
<evidence type="ECO:0000256" key="1">
    <source>
        <dbReference type="SAM" id="MobiDB-lite"/>
    </source>
</evidence>
<reference evidence="3 4" key="1">
    <citation type="journal article" date="2019" name="Sci. Rep.">
        <title>Orb-weaving spider Araneus ventricosus genome elucidates the spidroin gene catalogue.</title>
        <authorList>
            <person name="Kono N."/>
            <person name="Nakamura H."/>
            <person name="Ohtoshi R."/>
            <person name="Moran D.A.P."/>
            <person name="Shinohara A."/>
            <person name="Yoshida Y."/>
            <person name="Fujiwara M."/>
            <person name="Mori M."/>
            <person name="Tomita M."/>
            <person name="Arakawa K."/>
        </authorList>
    </citation>
    <scope>NUCLEOTIDE SEQUENCE [LARGE SCALE GENOMIC DNA]</scope>
</reference>
<feature type="region of interest" description="Disordered" evidence="1">
    <location>
        <begin position="37"/>
        <end position="61"/>
    </location>
</feature>
<protein>
    <submittedName>
        <fullName evidence="3">Uncharacterized protein</fullName>
    </submittedName>
</protein>
<comment type="caution">
    <text evidence="3">The sequence shown here is derived from an EMBL/GenBank/DDBJ whole genome shotgun (WGS) entry which is preliminary data.</text>
</comment>
<name>A0A4Y2U6N0_ARAVE</name>
<gene>
    <name evidence="3" type="ORF">AVEN_101115_1</name>
    <name evidence="2" type="ORF">AVEN_204851_1</name>
</gene>
<proteinExistence type="predicted"/>
<accession>A0A4Y2U6N0</accession>
<keyword evidence="4" id="KW-1185">Reference proteome</keyword>
<evidence type="ECO:0000313" key="4">
    <source>
        <dbReference type="Proteomes" id="UP000499080"/>
    </source>
</evidence>
<evidence type="ECO:0000313" key="2">
    <source>
        <dbReference type="EMBL" id="GBO08455.1"/>
    </source>
</evidence>
<dbReference type="EMBL" id="BGPR01034193">
    <property type="protein sequence ID" value="GBO08458.1"/>
    <property type="molecule type" value="Genomic_DNA"/>
</dbReference>
<dbReference type="EMBL" id="BGPR01034191">
    <property type="protein sequence ID" value="GBO08455.1"/>
    <property type="molecule type" value="Genomic_DNA"/>
</dbReference>
<evidence type="ECO:0000313" key="3">
    <source>
        <dbReference type="EMBL" id="GBO08458.1"/>
    </source>
</evidence>
<dbReference type="AlphaFoldDB" id="A0A4Y2U6N0"/>
<dbReference type="Proteomes" id="UP000499080">
    <property type="component" value="Unassembled WGS sequence"/>
</dbReference>
<organism evidence="3 4">
    <name type="scientific">Araneus ventricosus</name>
    <name type="common">Orbweaver spider</name>
    <name type="synonym">Epeira ventricosa</name>
    <dbReference type="NCBI Taxonomy" id="182803"/>
    <lineage>
        <taxon>Eukaryota</taxon>
        <taxon>Metazoa</taxon>
        <taxon>Ecdysozoa</taxon>
        <taxon>Arthropoda</taxon>
        <taxon>Chelicerata</taxon>
        <taxon>Arachnida</taxon>
        <taxon>Araneae</taxon>
        <taxon>Araneomorphae</taxon>
        <taxon>Entelegynae</taxon>
        <taxon>Araneoidea</taxon>
        <taxon>Araneidae</taxon>
        <taxon>Araneus</taxon>
    </lineage>
</organism>
<feature type="non-terminal residue" evidence="3">
    <location>
        <position position="61"/>
    </location>
</feature>